<dbReference type="EMBL" id="FCON02000020">
    <property type="protein sequence ID" value="SAL48192.1"/>
    <property type="molecule type" value="Genomic_DNA"/>
</dbReference>
<dbReference type="AlphaFoldDB" id="A0A158HV05"/>
<evidence type="ECO:0000313" key="2">
    <source>
        <dbReference type="Proteomes" id="UP000054770"/>
    </source>
</evidence>
<dbReference type="Proteomes" id="UP000054770">
    <property type="component" value="Unassembled WGS sequence"/>
</dbReference>
<accession>A0A158HV05</accession>
<gene>
    <name evidence="1" type="ORF">AWB68_02352</name>
</gene>
<dbReference type="OrthoDB" id="9035758at2"/>
<reference evidence="1" key="1">
    <citation type="submission" date="2016-01" db="EMBL/GenBank/DDBJ databases">
        <authorList>
            <person name="Peeters C."/>
        </authorList>
    </citation>
    <scope>NUCLEOTIDE SEQUENCE [LARGE SCALE GENOMIC DNA]</scope>
    <source>
        <strain evidence="1">LMG 22940</strain>
    </source>
</reference>
<sequence>MAYSCTDLADDVLNEMLARGWIQSTQYGPEDTQAQCGAVMKAIGDADDALRLAAHAKQFHAELLSAVGTLTGISEQHGPLALAYVVDLQMAILKGSFIELSAEEAKSFAFVRDLPSGGRWWAHVKAMEASKR</sequence>
<evidence type="ECO:0000313" key="1">
    <source>
        <dbReference type="EMBL" id="SAL48192.1"/>
    </source>
</evidence>
<organism evidence="1 2">
    <name type="scientific">Caballeronia choica</name>
    <dbReference type="NCBI Taxonomy" id="326476"/>
    <lineage>
        <taxon>Bacteria</taxon>
        <taxon>Pseudomonadati</taxon>
        <taxon>Pseudomonadota</taxon>
        <taxon>Betaproteobacteria</taxon>
        <taxon>Burkholderiales</taxon>
        <taxon>Burkholderiaceae</taxon>
        <taxon>Caballeronia</taxon>
    </lineage>
</organism>
<protein>
    <submittedName>
        <fullName evidence="1">Uncharacterized protein</fullName>
    </submittedName>
</protein>
<keyword evidence="2" id="KW-1185">Reference proteome</keyword>
<proteinExistence type="predicted"/>
<dbReference type="RefSeq" id="WP_087644521.1">
    <property type="nucleotide sequence ID" value="NZ_FCON02000020.1"/>
</dbReference>
<name>A0A158HV05_9BURK</name>
<comment type="caution">
    <text evidence="1">The sequence shown here is derived from an EMBL/GenBank/DDBJ whole genome shotgun (WGS) entry which is preliminary data.</text>
</comment>